<dbReference type="InParanoid" id="E4ZLE2"/>
<protein>
    <submittedName>
        <fullName evidence="2">Predicted protein</fullName>
    </submittedName>
</protein>
<evidence type="ECO:0000313" key="2">
    <source>
        <dbReference type="EMBL" id="CBX92301.1"/>
    </source>
</evidence>
<dbReference type="HOGENOM" id="CLU_717785_0_0_1"/>
<proteinExistence type="predicted"/>
<dbReference type="VEuPathDB" id="FungiDB:LEMA_P050070.1"/>
<gene>
    <name evidence="2" type="ORF">LEMA_P050070.1</name>
</gene>
<evidence type="ECO:0000256" key="1">
    <source>
        <dbReference type="SAM" id="MobiDB-lite"/>
    </source>
</evidence>
<evidence type="ECO:0000313" key="3">
    <source>
        <dbReference type="Proteomes" id="UP000002668"/>
    </source>
</evidence>
<feature type="region of interest" description="Disordered" evidence="1">
    <location>
        <begin position="285"/>
        <end position="311"/>
    </location>
</feature>
<reference evidence="3" key="1">
    <citation type="journal article" date="2011" name="Nat. Commun.">
        <title>Effector diversification within compartments of the Leptosphaeria maculans genome affected by Repeat-Induced Point mutations.</title>
        <authorList>
            <person name="Rouxel T."/>
            <person name="Grandaubert J."/>
            <person name="Hane J.K."/>
            <person name="Hoede C."/>
            <person name="van de Wouw A.P."/>
            <person name="Couloux A."/>
            <person name="Dominguez V."/>
            <person name="Anthouard V."/>
            <person name="Bally P."/>
            <person name="Bourras S."/>
            <person name="Cozijnsen A.J."/>
            <person name="Ciuffetti L.M."/>
            <person name="Degrave A."/>
            <person name="Dilmaghani A."/>
            <person name="Duret L."/>
            <person name="Fudal I."/>
            <person name="Goodwin S.B."/>
            <person name="Gout L."/>
            <person name="Glaser N."/>
            <person name="Linglin J."/>
            <person name="Kema G.H.J."/>
            <person name="Lapalu N."/>
            <person name="Lawrence C.B."/>
            <person name="May K."/>
            <person name="Meyer M."/>
            <person name="Ollivier B."/>
            <person name="Poulain J."/>
            <person name="Schoch C.L."/>
            <person name="Simon A."/>
            <person name="Spatafora J.W."/>
            <person name="Stachowiak A."/>
            <person name="Turgeon B.G."/>
            <person name="Tyler B.M."/>
            <person name="Vincent D."/>
            <person name="Weissenbach J."/>
            <person name="Amselem J."/>
            <person name="Quesneville H."/>
            <person name="Oliver R.P."/>
            <person name="Wincker P."/>
            <person name="Balesdent M.-H."/>
            <person name="Howlett B.J."/>
        </authorList>
    </citation>
    <scope>NUCLEOTIDE SEQUENCE [LARGE SCALE GENOMIC DNA]</scope>
    <source>
        <strain evidence="3">JN3 / isolate v23.1.3 / race Av1-4-5-6-7-8</strain>
    </source>
</reference>
<keyword evidence="3" id="KW-1185">Reference proteome</keyword>
<sequence length="385" mass="41232">MTMTMTRSMSRLQPVLLTSSLSSSSPSSSPSPSSSSIFLCGCGDRIQIGSPPKPPCAVDQHSVPRPPPDVYHYHYHYHCHYYIIHISSYPTAAAAIAAPDTADSHRCCCCCYCCYCCYCCTASPGILVQPWHLILFERSLAAPRSNPKSQFALLAPHRRVWLTAPPPLLSRGPASHLPVSVLSTVNTVCQPQSPSHFAPKQRPLSPADAARLASPTYYSSATICLTAFRLAGLSFVSGRYYNSCPLHTVGPLFCDPLAIPPEHPAPLSLPSSPAIHRPFAATTDPQLAASTSSNLPSTLHKSAPKAYPSHQPSPRPLCAASSFCESTTQSGTEPHIPPSLSSLHSHLSILASIPVRPDCPAPTPTPPILPTPPQPRPCLDKFAIL</sequence>
<dbReference type="Proteomes" id="UP000002668">
    <property type="component" value="Genome"/>
</dbReference>
<organism evidence="3">
    <name type="scientific">Leptosphaeria maculans (strain JN3 / isolate v23.1.3 / race Av1-4-5-6-7-8)</name>
    <name type="common">Blackleg fungus</name>
    <name type="synonym">Phoma lingam</name>
    <dbReference type="NCBI Taxonomy" id="985895"/>
    <lineage>
        <taxon>Eukaryota</taxon>
        <taxon>Fungi</taxon>
        <taxon>Dikarya</taxon>
        <taxon>Ascomycota</taxon>
        <taxon>Pezizomycotina</taxon>
        <taxon>Dothideomycetes</taxon>
        <taxon>Pleosporomycetidae</taxon>
        <taxon>Pleosporales</taxon>
        <taxon>Pleosporineae</taxon>
        <taxon>Leptosphaeriaceae</taxon>
        <taxon>Plenodomus</taxon>
        <taxon>Plenodomus lingam/Leptosphaeria maculans species complex</taxon>
    </lineage>
</organism>
<accession>E4ZLE2</accession>
<feature type="compositionally biased region" description="Polar residues" evidence="1">
    <location>
        <begin position="285"/>
        <end position="300"/>
    </location>
</feature>
<dbReference type="EMBL" id="FP929094">
    <property type="protein sequence ID" value="CBX92301.1"/>
    <property type="molecule type" value="Genomic_DNA"/>
</dbReference>
<name>E4ZLE2_LEPMJ</name>
<dbReference type="AlphaFoldDB" id="E4ZLE2"/>